<proteinExistence type="predicted"/>
<evidence type="ECO:0000313" key="2">
    <source>
        <dbReference type="EMBL" id="MFC3969979.1"/>
    </source>
</evidence>
<protein>
    <submittedName>
        <fullName evidence="2">AMP-binding protein</fullName>
    </submittedName>
</protein>
<organism evidence="2 3">
    <name type="scientific">Rhizobium lemnae</name>
    <dbReference type="NCBI Taxonomy" id="1214924"/>
    <lineage>
        <taxon>Bacteria</taxon>
        <taxon>Pseudomonadati</taxon>
        <taxon>Pseudomonadota</taxon>
        <taxon>Alphaproteobacteria</taxon>
        <taxon>Hyphomicrobiales</taxon>
        <taxon>Rhizobiaceae</taxon>
        <taxon>Rhizobium/Agrobacterium group</taxon>
        <taxon>Rhizobium</taxon>
    </lineage>
</organism>
<name>A0ABV8EDL4_9HYPH</name>
<dbReference type="PROSITE" id="PS00455">
    <property type="entry name" value="AMP_BINDING"/>
    <property type="match status" value="1"/>
</dbReference>
<accession>A0ABV8EDL4</accession>
<dbReference type="EMBL" id="JBHSBD010000084">
    <property type="protein sequence ID" value="MFC3969979.1"/>
    <property type="molecule type" value="Genomic_DNA"/>
</dbReference>
<dbReference type="PANTHER" id="PTHR44394:SF1">
    <property type="entry name" value="BETA-ALANINE-ACTIVATING ENZYME"/>
    <property type="match status" value="1"/>
</dbReference>
<dbReference type="Pfam" id="PF00501">
    <property type="entry name" value="AMP-binding"/>
    <property type="match status" value="1"/>
</dbReference>
<feature type="non-terminal residue" evidence="2">
    <location>
        <position position="187"/>
    </location>
</feature>
<dbReference type="InterPro" id="IPR042099">
    <property type="entry name" value="ANL_N_sf"/>
</dbReference>
<dbReference type="Gene3D" id="3.40.50.12780">
    <property type="entry name" value="N-terminal domain of ligase-like"/>
    <property type="match status" value="1"/>
</dbReference>
<comment type="caution">
    <text evidence="2">The sequence shown here is derived from an EMBL/GenBank/DDBJ whole genome shotgun (WGS) entry which is preliminary data.</text>
</comment>
<sequence length="187" mass="20377">MIYTSGSTGRPKGVGNTHRALIQRIDWMAEEIGFTSSHRVLQKTAFGFDVSVWEFFLPLLYGARLVLAVPSGHKDAAYLGTLIVSEGITTLHFVPSMLDAFLEGTEPSITFSSVLHLVVSGEALGRNTCERIRQRFPGRLWNFFGPTEAAIDVTSWPAVSLPDGASPPIGAPIWNTQVYVLSASLQV</sequence>
<dbReference type="InterPro" id="IPR020845">
    <property type="entry name" value="AMP-binding_CS"/>
</dbReference>
<evidence type="ECO:0000313" key="3">
    <source>
        <dbReference type="Proteomes" id="UP001595697"/>
    </source>
</evidence>
<dbReference type="InterPro" id="IPR052091">
    <property type="entry name" value="Beta-ala_Activ/Resist"/>
</dbReference>
<gene>
    <name evidence="2" type="ORF">ACFOVS_17935</name>
</gene>
<dbReference type="SUPFAM" id="SSF56801">
    <property type="entry name" value="Acetyl-CoA synthetase-like"/>
    <property type="match status" value="1"/>
</dbReference>
<dbReference type="RefSeq" id="WP_377307321.1">
    <property type="nucleotide sequence ID" value="NZ_JBHSBD010000084.1"/>
</dbReference>
<dbReference type="Proteomes" id="UP001595697">
    <property type="component" value="Unassembled WGS sequence"/>
</dbReference>
<evidence type="ECO:0000259" key="1">
    <source>
        <dbReference type="Pfam" id="PF00501"/>
    </source>
</evidence>
<keyword evidence="3" id="KW-1185">Reference proteome</keyword>
<feature type="domain" description="AMP-dependent synthetase/ligase" evidence="1">
    <location>
        <begin position="1"/>
        <end position="183"/>
    </location>
</feature>
<dbReference type="PANTHER" id="PTHR44394">
    <property type="entry name" value="BETA-ALANINE-ACTIVATING ENZYME"/>
    <property type="match status" value="1"/>
</dbReference>
<reference evidence="3" key="1">
    <citation type="journal article" date="2019" name="Int. J. Syst. Evol. Microbiol.">
        <title>The Global Catalogue of Microorganisms (GCM) 10K type strain sequencing project: providing services to taxonomists for standard genome sequencing and annotation.</title>
        <authorList>
            <consortium name="The Broad Institute Genomics Platform"/>
            <consortium name="The Broad Institute Genome Sequencing Center for Infectious Disease"/>
            <person name="Wu L."/>
            <person name="Ma J."/>
        </authorList>
    </citation>
    <scope>NUCLEOTIDE SEQUENCE [LARGE SCALE GENOMIC DNA]</scope>
    <source>
        <strain evidence="3">TBRC 5781</strain>
    </source>
</reference>
<dbReference type="InterPro" id="IPR000873">
    <property type="entry name" value="AMP-dep_synth/lig_dom"/>
</dbReference>